<keyword evidence="12" id="KW-1185">Reference proteome</keyword>
<evidence type="ECO:0000256" key="8">
    <source>
        <dbReference type="ARBA" id="ARBA00038436"/>
    </source>
</evidence>
<comment type="function">
    <text evidence="9">Part of the tripartite ATP-independent periplasmic (TRAP) transport system.</text>
</comment>
<dbReference type="PANTHER" id="PTHR35011:SF10">
    <property type="entry name" value="TRAP TRANSPORTER SMALL PERMEASE PROTEIN"/>
    <property type="match status" value="1"/>
</dbReference>
<dbReference type="GO" id="GO:0005886">
    <property type="term" value="C:plasma membrane"/>
    <property type="evidence" value="ECO:0007669"/>
    <property type="project" value="UniProtKB-SubCell"/>
</dbReference>
<dbReference type="Proteomes" id="UP000245765">
    <property type="component" value="Unassembled WGS sequence"/>
</dbReference>
<gene>
    <name evidence="11" type="ORF">DFH01_18485</name>
</gene>
<evidence type="ECO:0000259" key="10">
    <source>
        <dbReference type="Pfam" id="PF04290"/>
    </source>
</evidence>
<evidence type="ECO:0000313" key="12">
    <source>
        <dbReference type="Proteomes" id="UP000245765"/>
    </source>
</evidence>
<feature type="transmembrane region" description="Helical" evidence="9">
    <location>
        <begin position="43"/>
        <end position="63"/>
    </location>
</feature>
<evidence type="ECO:0000256" key="9">
    <source>
        <dbReference type="RuleBase" id="RU369079"/>
    </source>
</evidence>
<evidence type="ECO:0000256" key="3">
    <source>
        <dbReference type="ARBA" id="ARBA00022475"/>
    </source>
</evidence>
<keyword evidence="7 9" id="KW-0472">Membrane</keyword>
<evidence type="ECO:0000256" key="4">
    <source>
        <dbReference type="ARBA" id="ARBA00022519"/>
    </source>
</evidence>
<comment type="subcellular location">
    <subcellularLocation>
        <location evidence="1 9">Cell inner membrane</location>
        <topology evidence="1 9">Multi-pass membrane protein</topology>
    </subcellularLocation>
</comment>
<protein>
    <recommendedName>
        <fullName evidence="9">TRAP transporter small permease protein</fullName>
    </recommendedName>
</protein>
<dbReference type="PANTHER" id="PTHR35011">
    <property type="entry name" value="2,3-DIKETO-L-GULONATE TRAP TRANSPORTER SMALL PERMEASE PROTEIN YIAM"/>
    <property type="match status" value="1"/>
</dbReference>
<dbReference type="EMBL" id="QGNA01000004">
    <property type="protein sequence ID" value="PWS35584.1"/>
    <property type="molecule type" value="Genomic_DNA"/>
</dbReference>
<name>A0A317F943_9PROT</name>
<dbReference type="Pfam" id="PF04290">
    <property type="entry name" value="DctQ"/>
    <property type="match status" value="1"/>
</dbReference>
<feature type="domain" description="Tripartite ATP-independent periplasmic transporters DctQ component" evidence="10">
    <location>
        <begin position="22"/>
        <end position="145"/>
    </location>
</feature>
<dbReference type="AlphaFoldDB" id="A0A317F943"/>
<proteinExistence type="inferred from homology"/>
<keyword evidence="3" id="KW-1003">Cell membrane</keyword>
<evidence type="ECO:0000313" key="11">
    <source>
        <dbReference type="EMBL" id="PWS35584.1"/>
    </source>
</evidence>
<dbReference type="InterPro" id="IPR055348">
    <property type="entry name" value="DctQ"/>
</dbReference>
<dbReference type="RefSeq" id="WP_109871950.1">
    <property type="nucleotide sequence ID" value="NZ_QGNA01000004.1"/>
</dbReference>
<dbReference type="InterPro" id="IPR007387">
    <property type="entry name" value="TRAP_DctQ"/>
</dbReference>
<sequence length="162" mass="17380">MIWTDRLFALLGLCAGVLAAAMMVVTTVDVGGRYFFNRPLHGAFEATEVMMGLMVFLALPLATRRREHITVTLFDHLLPEWVKRAAGLLFGVVCAGVCGLLAWRLGLYGERLLRVGEVTLELGIPRGGVATAMSWLLWVAAAAFVLDGIAALRGRPGAQAGA</sequence>
<evidence type="ECO:0000256" key="1">
    <source>
        <dbReference type="ARBA" id="ARBA00004429"/>
    </source>
</evidence>
<comment type="caution">
    <text evidence="11">The sequence shown here is derived from an EMBL/GenBank/DDBJ whole genome shotgun (WGS) entry which is preliminary data.</text>
</comment>
<dbReference type="GO" id="GO:0015740">
    <property type="term" value="P:C4-dicarboxylate transport"/>
    <property type="evidence" value="ECO:0007669"/>
    <property type="project" value="TreeGrafter"/>
</dbReference>
<comment type="similarity">
    <text evidence="8 9">Belongs to the TRAP transporter small permease family.</text>
</comment>
<evidence type="ECO:0000256" key="2">
    <source>
        <dbReference type="ARBA" id="ARBA00022448"/>
    </source>
</evidence>
<dbReference type="GO" id="GO:0022857">
    <property type="term" value="F:transmembrane transporter activity"/>
    <property type="evidence" value="ECO:0007669"/>
    <property type="project" value="UniProtKB-UniRule"/>
</dbReference>
<keyword evidence="4 9" id="KW-0997">Cell inner membrane</keyword>
<dbReference type="OrthoDB" id="4964541at2"/>
<evidence type="ECO:0000256" key="7">
    <source>
        <dbReference type="ARBA" id="ARBA00023136"/>
    </source>
</evidence>
<accession>A0A317F943</accession>
<keyword evidence="2 9" id="KW-0813">Transport</keyword>
<organism evidence="11 12">
    <name type="scientific">Falsiroseomonas bella</name>
    <dbReference type="NCBI Taxonomy" id="2184016"/>
    <lineage>
        <taxon>Bacteria</taxon>
        <taxon>Pseudomonadati</taxon>
        <taxon>Pseudomonadota</taxon>
        <taxon>Alphaproteobacteria</taxon>
        <taxon>Acetobacterales</taxon>
        <taxon>Roseomonadaceae</taxon>
        <taxon>Falsiroseomonas</taxon>
    </lineage>
</organism>
<evidence type="ECO:0000256" key="6">
    <source>
        <dbReference type="ARBA" id="ARBA00022989"/>
    </source>
</evidence>
<feature type="transmembrane region" description="Helical" evidence="9">
    <location>
        <begin position="123"/>
        <end position="146"/>
    </location>
</feature>
<keyword evidence="5 9" id="KW-0812">Transmembrane</keyword>
<comment type="subunit">
    <text evidence="9">The complex comprises the extracytoplasmic solute receptor protein and the two transmembrane proteins.</text>
</comment>
<comment type="caution">
    <text evidence="9">Lacks conserved residue(s) required for the propagation of feature annotation.</text>
</comment>
<evidence type="ECO:0000256" key="5">
    <source>
        <dbReference type="ARBA" id="ARBA00022692"/>
    </source>
</evidence>
<keyword evidence="6 9" id="KW-1133">Transmembrane helix</keyword>
<reference evidence="12" key="1">
    <citation type="submission" date="2018-05" db="EMBL/GenBank/DDBJ databases">
        <authorList>
            <person name="Du Z."/>
            <person name="Wang X."/>
        </authorList>
    </citation>
    <scope>NUCLEOTIDE SEQUENCE [LARGE SCALE GENOMIC DNA]</scope>
    <source>
        <strain evidence="12">CQN31</strain>
    </source>
</reference>
<feature type="transmembrane region" description="Helical" evidence="9">
    <location>
        <begin position="84"/>
        <end position="103"/>
    </location>
</feature>